<protein>
    <submittedName>
        <fullName evidence="2">Uncharacterized protein</fullName>
    </submittedName>
</protein>
<reference evidence="2 3" key="1">
    <citation type="journal article" date="2016" name="Nat. Commun.">
        <title>Thousands of microbial genomes shed light on interconnected biogeochemical processes in an aquifer system.</title>
        <authorList>
            <person name="Anantharaman K."/>
            <person name="Brown C.T."/>
            <person name="Hug L.A."/>
            <person name="Sharon I."/>
            <person name="Castelle C.J."/>
            <person name="Probst A.J."/>
            <person name="Thomas B.C."/>
            <person name="Singh A."/>
            <person name="Wilkins M.J."/>
            <person name="Karaoz U."/>
            <person name="Brodie E.L."/>
            <person name="Williams K.H."/>
            <person name="Hubbard S.S."/>
            <person name="Banfield J.F."/>
        </authorList>
    </citation>
    <scope>NUCLEOTIDE SEQUENCE [LARGE SCALE GENOMIC DNA]</scope>
</reference>
<name>A0A1G1WJC6_9BACT</name>
<dbReference type="Proteomes" id="UP000176645">
    <property type="component" value="Unassembled WGS sequence"/>
</dbReference>
<keyword evidence="1" id="KW-1133">Transmembrane helix</keyword>
<comment type="caution">
    <text evidence="2">The sequence shown here is derived from an EMBL/GenBank/DDBJ whole genome shotgun (WGS) entry which is preliminary data.</text>
</comment>
<dbReference type="EMBL" id="MHCU01000026">
    <property type="protein sequence ID" value="OGY27681.1"/>
    <property type="molecule type" value="Genomic_DNA"/>
</dbReference>
<organism evidence="2 3">
    <name type="scientific">Candidatus Woykebacteria bacterium RBG_19FT_COMBO_43_10</name>
    <dbReference type="NCBI Taxonomy" id="1802598"/>
    <lineage>
        <taxon>Bacteria</taxon>
        <taxon>Candidatus Woykeibacteriota</taxon>
    </lineage>
</organism>
<gene>
    <name evidence="2" type="ORF">A2Z42_00330</name>
</gene>
<proteinExistence type="predicted"/>
<sequence length="151" mass="16817">MKFTQVTWYSKLLALILFAALPFIGFCAGVWYQKQISPKQDGNVIVTDTDKKDAPKTIVSSNKVSLKTNFKNGTLNYSGSVQVPTPCHELDVQTTVAESYPEQVQVRLKIQDPKEGTNCAQVITEKEFSGQLQVSKNASVSVYLNEELVRQ</sequence>
<accession>A0A1G1WJC6</accession>
<keyword evidence="1" id="KW-0812">Transmembrane</keyword>
<dbReference type="AlphaFoldDB" id="A0A1G1WJC6"/>
<evidence type="ECO:0000313" key="2">
    <source>
        <dbReference type="EMBL" id="OGY27681.1"/>
    </source>
</evidence>
<evidence type="ECO:0000256" key="1">
    <source>
        <dbReference type="SAM" id="Phobius"/>
    </source>
</evidence>
<keyword evidence="1" id="KW-0472">Membrane</keyword>
<evidence type="ECO:0000313" key="3">
    <source>
        <dbReference type="Proteomes" id="UP000176645"/>
    </source>
</evidence>
<feature type="transmembrane region" description="Helical" evidence="1">
    <location>
        <begin position="12"/>
        <end position="32"/>
    </location>
</feature>